<evidence type="ECO:0000256" key="1">
    <source>
        <dbReference type="ARBA" id="ARBA00003217"/>
    </source>
</evidence>
<evidence type="ECO:0000256" key="3">
    <source>
        <dbReference type="ARBA" id="ARBA00007164"/>
    </source>
</evidence>
<comment type="caution">
    <text evidence="17">The sequence shown here is derived from an EMBL/GenBank/DDBJ whole genome shotgun (WGS) entry which is preliminary data.</text>
</comment>
<keyword evidence="18" id="KW-1185">Reference proteome</keyword>
<dbReference type="InterPro" id="IPR018044">
    <property type="entry name" value="Peptidase_S11"/>
</dbReference>
<dbReference type="Pfam" id="PF07943">
    <property type="entry name" value="PBP5_C"/>
    <property type="match status" value="1"/>
</dbReference>
<accession>A0ABS2F236</accession>
<dbReference type="EMBL" id="JACSNQ010000010">
    <property type="protein sequence ID" value="MBM6775049.1"/>
    <property type="molecule type" value="Genomic_DNA"/>
</dbReference>
<comment type="function">
    <text evidence="1">Removes C-terminal D-alanyl residues from sugar-peptide cell wall precursors.</text>
</comment>
<dbReference type="InterPro" id="IPR012338">
    <property type="entry name" value="Beta-lactam/transpept-like"/>
</dbReference>
<dbReference type="Gene3D" id="3.40.710.10">
    <property type="entry name" value="DD-peptidase/beta-lactamase superfamily"/>
    <property type="match status" value="1"/>
</dbReference>
<evidence type="ECO:0000256" key="7">
    <source>
        <dbReference type="ARBA" id="ARBA00022729"/>
    </source>
</evidence>
<dbReference type="PANTHER" id="PTHR21581">
    <property type="entry name" value="D-ALANYL-D-ALANINE CARBOXYPEPTIDASE"/>
    <property type="match status" value="1"/>
</dbReference>
<evidence type="ECO:0000256" key="9">
    <source>
        <dbReference type="ARBA" id="ARBA00022960"/>
    </source>
</evidence>
<dbReference type="InterPro" id="IPR012907">
    <property type="entry name" value="Peptidase_S11_C"/>
</dbReference>
<keyword evidence="15" id="KW-0472">Membrane</keyword>
<dbReference type="SUPFAM" id="SSF56601">
    <property type="entry name" value="beta-lactamase/transpeptidase-like"/>
    <property type="match status" value="1"/>
</dbReference>
<dbReference type="InterPro" id="IPR015956">
    <property type="entry name" value="Peniciliin-bd_prot_C_sf"/>
</dbReference>
<organism evidence="17 18">
    <name type="scientific">Olsenella profusa</name>
    <dbReference type="NCBI Taxonomy" id="138595"/>
    <lineage>
        <taxon>Bacteria</taxon>
        <taxon>Bacillati</taxon>
        <taxon>Actinomycetota</taxon>
        <taxon>Coriobacteriia</taxon>
        <taxon>Coriobacteriales</taxon>
        <taxon>Atopobiaceae</taxon>
        <taxon>Olsenella</taxon>
    </lineage>
</organism>
<dbReference type="Pfam" id="PF00768">
    <property type="entry name" value="Peptidase_S11"/>
    <property type="match status" value="1"/>
</dbReference>
<dbReference type="SMART" id="SM00936">
    <property type="entry name" value="PBP5_C"/>
    <property type="match status" value="1"/>
</dbReference>
<gene>
    <name evidence="17" type="ORF">H9X80_05790</name>
</gene>
<evidence type="ECO:0000256" key="15">
    <source>
        <dbReference type="SAM" id="Phobius"/>
    </source>
</evidence>
<evidence type="ECO:0000313" key="18">
    <source>
        <dbReference type="Proteomes" id="UP000712527"/>
    </source>
</evidence>
<keyword evidence="11" id="KW-0961">Cell wall biogenesis/degradation</keyword>
<feature type="region of interest" description="Disordered" evidence="14">
    <location>
        <begin position="474"/>
        <end position="505"/>
    </location>
</feature>
<evidence type="ECO:0000256" key="5">
    <source>
        <dbReference type="ARBA" id="ARBA00022645"/>
    </source>
</evidence>
<sequence>MRTVSTAASSAPELARRTLRAFRPRQARPLWATLALALACALTLTALPLAPARAEEAAAEQTTYSAAEPPEVSSPSALLVDRTTGTVLLEKNADERREPASTTKVMTALVVLENADLNEQVTVEASDFDEVTSDSSVAGLVAGETLSVRDLLACLLVPSGNDASYVLARAVAGDWQSFVGMMNDKAAELGCTGTHFANPCGLPDDDHYTTARDLSLILEAALQYPEFTEIAGSETWDLPATSGNPARTLRSTDFMLNPEGPVYLGDGVVTAAKTGYTERAGRCLVAAASKDGMDLVGVVLGAENAPDASGVTPNFYDMRSMLEWGFGAWQTGAVVSSGDVVSSAEVTLSDDGEAVDALATGDVVATVPRGTTLADLTATPAWEGTEEGASSFQAPIEQGQALGTVALSLDGRELGSVDVVAARAMELSILAFVIWWLSDPVHMVIAVAVAVAVFVTIGLLASWRTRRRKRERYRMAVGQRRPVRPGVGSQHLKMPDQRGRGRRRR</sequence>
<dbReference type="InterPro" id="IPR001967">
    <property type="entry name" value="Peptidase_S11_N"/>
</dbReference>
<dbReference type="InterPro" id="IPR037167">
    <property type="entry name" value="Peptidase_S11_C_sf"/>
</dbReference>
<name>A0ABS2F236_9ACTN</name>
<keyword evidence="7" id="KW-0732">Signal</keyword>
<dbReference type="PRINTS" id="PR00725">
    <property type="entry name" value="DADACBPTASE1"/>
</dbReference>
<comment type="catalytic activity">
    <reaction evidence="12">
        <text>Preferential cleavage: (Ac)2-L-Lys-D-Ala-|-D-Ala. Also transpeptidation of peptidyl-alanyl moieties that are N-acyl substituents of D-alanine.</text>
        <dbReference type="EC" id="3.4.16.4"/>
    </reaction>
</comment>
<keyword evidence="6" id="KW-0645">Protease</keyword>
<comment type="similarity">
    <text evidence="3 13">Belongs to the peptidase S11 family.</text>
</comment>
<reference evidence="17 18" key="1">
    <citation type="journal article" date="2021" name="Sci. Rep.">
        <title>The distribution of antibiotic resistance genes in chicken gut microbiota commensals.</title>
        <authorList>
            <person name="Juricova H."/>
            <person name="Matiasovicova J."/>
            <person name="Kubasova T."/>
            <person name="Cejkova D."/>
            <person name="Rychlik I."/>
        </authorList>
    </citation>
    <scope>NUCLEOTIDE SEQUENCE [LARGE SCALE GENOMIC DNA]</scope>
    <source>
        <strain evidence="17 18">An794</strain>
    </source>
</reference>
<keyword evidence="15" id="KW-0812">Transmembrane</keyword>
<dbReference type="Gene3D" id="2.60.410.10">
    <property type="entry name" value="D-Ala-D-Ala carboxypeptidase, C-terminal domain"/>
    <property type="match status" value="1"/>
</dbReference>
<evidence type="ECO:0000256" key="13">
    <source>
        <dbReference type="RuleBase" id="RU004016"/>
    </source>
</evidence>
<evidence type="ECO:0000313" key="17">
    <source>
        <dbReference type="EMBL" id="MBM6775049.1"/>
    </source>
</evidence>
<evidence type="ECO:0000256" key="12">
    <source>
        <dbReference type="ARBA" id="ARBA00034000"/>
    </source>
</evidence>
<keyword evidence="10" id="KW-0573">Peptidoglycan synthesis</keyword>
<feature type="transmembrane region" description="Helical" evidence="15">
    <location>
        <begin position="441"/>
        <end position="463"/>
    </location>
</feature>
<evidence type="ECO:0000256" key="6">
    <source>
        <dbReference type="ARBA" id="ARBA00022670"/>
    </source>
</evidence>
<dbReference type="Proteomes" id="UP000712527">
    <property type="component" value="Unassembled WGS sequence"/>
</dbReference>
<dbReference type="GO" id="GO:0004180">
    <property type="term" value="F:carboxypeptidase activity"/>
    <property type="evidence" value="ECO:0007669"/>
    <property type="project" value="UniProtKB-KW"/>
</dbReference>
<feature type="domain" description="Peptidase S11 D-Ala-D-Ala carboxypeptidase A C-terminal" evidence="16">
    <location>
        <begin position="329"/>
        <end position="427"/>
    </location>
</feature>
<comment type="pathway">
    <text evidence="2">Cell wall biogenesis; peptidoglycan biosynthesis.</text>
</comment>
<evidence type="ECO:0000256" key="11">
    <source>
        <dbReference type="ARBA" id="ARBA00023316"/>
    </source>
</evidence>
<proteinExistence type="inferred from homology"/>
<dbReference type="RefSeq" id="WP_204793395.1">
    <property type="nucleotide sequence ID" value="NZ_JACSNQ010000010.1"/>
</dbReference>
<evidence type="ECO:0000259" key="16">
    <source>
        <dbReference type="SMART" id="SM00936"/>
    </source>
</evidence>
<keyword evidence="5 17" id="KW-0121">Carboxypeptidase</keyword>
<evidence type="ECO:0000256" key="8">
    <source>
        <dbReference type="ARBA" id="ARBA00022801"/>
    </source>
</evidence>
<dbReference type="EC" id="3.4.16.4" evidence="4"/>
<evidence type="ECO:0000256" key="10">
    <source>
        <dbReference type="ARBA" id="ARBA00022984"/>
    </source>
</evidence>
<keyword evidence="9" id="KW-0133">Cell shape</keyword>
<dbReference type="PANTHER" id="PTHR21581:SF6">
    <property type="entry name" value="TRAFFICKING PROTEIN PARTICLE COMPLEX SUBUNIT 12"/>
    <property type="match status" value="1"/>
</dbReference>
<keyword evidence="8" id="KW-0378">Hydrolase</keyword>
<evidence type="ECO:0000256" key="2">
    <source>
        <dbReference type="ARBA" id="ARBA00004752"/>
    </source>
</evidence>
<keyword evidence="15" id="KW-1133">Transmembrane helix</keyword>
<evidence type="ECO:0000256" key="14">
    <source>
        <dbReference type="SAM" id="MobiDB-lite"/>
    </source>
</evidence>
<dbReference type="SUPFAM" id="SSF69189">
    <property type="entry name" value="Penicillin-binding protein associated domain"/>
    <property type="match status" value="1"/>
</dbReference>
<evidence type="ECO:0000256" key="4">
    <source>
        <dbReference type="ARBA" id="ARBA00012448"/>
    </source>
</evidence>
<protein>
    <recommendedName>
        <fullName evidence="4">serine-type D-Ala-D-Ala carboxypeptidase</fullName>
        <ecNumber evidence="4">3.4.16.4</ecNumber>
    </recommendedName>
</protein>